<dbReference type="GO" id="GO:0016491">
    <property type="term" value="F:oxidoreductase activity"/>
    <property type="evidence" value="ECO:0007669"/>
    <property type="project" value="TreeGrafter"/>
</dbReference>
<dbReference type="OrthoDB" id="3692795at2"/>
<dbReference type="AlphaFoldDB" id="A0A511JEM6"/>
<dbReference type="Proteomes" id="UP000321720">
    <property type="component" value="Unassembled WGS sequence"/>
</dbReference>
<proteinExistence type="predicted"/>
<evidence type="ECO:0000313" key="2">
    <source>
        <dbReference type="Proteomes" id="UP000321720"/>
    </source>
</evidence>
<evidence type="ECO:0000313" key="1">
    <source>
        <dbReference type="EMBL" id="GEL96434.1"/>
    </source>
</evidence>
<gene>
    <name evidence="1" type="ORF">CCO02nite_30920</name>
</gene>
<dbReference type="EMBL" id="BJWG01000022">
    <property type="protein sequence ID" value="GEL96434.1"/>
    <property type="molecule type" value="Genomic_DNA"/>
</dbReference>
<reference evidence="1 2" key="1">
    <citation type="submission" date="2019-07" db="EMBL/GenBank/DDBJ databases">
        <title>Whole genome shotgun sequence of Cellulomonas composti NBRC 100758.</title>
        <authorList>
            <person name="Hosoyama A."/>
            <person name="Uohara A."/>
            <person name="Ohji S."/>
            <person name="Ichikawa N."/>
        </authorList>
    </citation>
    <scope>NUCLEOTIDE SEQUENCE [LARGE SCALE GENOMIC DNA]</scope>
    <source>
        <strain evidence="1 2">NBRC 100758</strain>
    </source>
</reference>
<dbReference type="PANTHER" id="PTHR12697:SF5">
    <property type="entry name" value="DEOXYHYPUSINE HYDROXYLASE"/>
    <property type="match status" value="1"/>
</dbReference>
<evidence type="ECO:0008006" key="3">
    <source>
        <dbReference type="Google" id="ProtNLM"/>
    </source>
</evidence>
<dbReference type="Pfam" id="PF13646">
    <property type="entry name" value="HEAT_2"/>
    <property type="match status" value="1"/>
</dbReference>
<dbReference type="RefSeq" id="WP_146844063.1">
    <property type="nucleotide sequence ID" value="NZ_BJWG01000022.1"/>
</dbReference>
<sequence>MPDDEAGVRESDVLREVAEAGYSFDSLADLRTSGLRYREAVPVLLSGLQRVTDQKVKGEIVRALSVPWAKPIATGPLIEQFRQVHDDTGMGLRWTVGNALEVVWDDARFDELVALVRDESFGKAREMVVLGLGRSKKPEAGQVLIELLGDPIVSGHAVKALRKLKVPAARTGLEQMLSDERAWVRKEAQRALAALG</sequence>
<keyword evidence="2" id="KW-1185">Reference proteome</keyword>
<dbReference type="Gene3D" id="1.25.10.10">
    <property type="entry name" value="Leucine-rich Repeat Variant"/>
    <property type="match status" value="1"/>
</dbReference>
<name>A0A511JEM6_9CELL</name>
<dbReference type="SUPFAM" id="SSF48371">
    <property type="entry name" value="ARM repeat"/>
    <property type="match status" value="1"/>
</dbReference>
<dbReference type="InterPro" id="IPR016024">
    <property type="entry name" value="ARM-type_fold"/>
</dbReference>
<dbReference type="InterPro" id="IPR011989">
    <property type="entry name" value="ARM-like"/>
</dbReference>
<protein>
    <recommendedName>
        <fullName evidence="3">HEAT repeat domain-containing protein</fullName>
    </recommendedName>
</protein>
<comment type="caution">
    <text evidence="1">The sequence shown here is derived from an EMBL/GenBank/DDBJ whole genome shotgun (WGS) entry which is preliminary data.</text>
</comment>
<organism evidence="1 2">
    <name type="scientific">Cellulomonas composti</name>
    <dbReference type="NCBI Taxonomy" id="266130"/>
    <lineage>
        <taxon>Bacteria</taxon>
        <taxon>Bacillati</taxon>
        <taxon>Actinomycetota</taxon>
        <taxon>Actinomycetes</taxon>
        <taxon>Micrococcales</taxon>
        <taxon>Cellulomonadaceae</taxon>
        <taxon>Cellulomonas</taxon>
    </lineage>
</organism>
<dbReference type="PANTHER" id="PTHR12697">
    <property type="entry name" value="PBS LYASE HEAT-LIKE PROTEIN"/>
    <property type="match status" value="1"/>
</dbReference>
<accession>A0A511JEM6</accession>